<dbReference type="CDD" id="cd14014">
    <property type="entry name" value="STKc_PknB_like"/>
    <property type="match status" value="1"/>
</dbReference>
<keyword evidence="9" id="KW-1133">Transmembrane helix</keyword>
<evidence type="ECO:0000256" key="1">
    <source>
        <dbReference type="ARBA" id="ARBA00012513"/>
    </source>
</evidence>
<dbReference type="PANTHER" id="PTHR43289:SF6">
    <property type="entry name" value="SERINE_THREONINE-PROTEIN KINASE NEKL-3"/>
    <property type="match status" value="1"/>
</dbReference>
<dbReference type="InterPro" id="IPR000719">
    <property type="entry name" value="Prot_kinase_dom"/>
</dbReference>
<dbReference type="PROSITE" id="PS50011">
    <property type="entry name" value="PROTEIN_KINASE_DOM"/>
    <property type="match status" value="1"/>
</dbReference>
<keyword evidence="5 11" id="KW-0418">Kinase</keyword>
<organism evidence="11 12">
    <name type="scientific">Nocardia carnea</name>
    <dbReference type="NCBI Taxonomy" id="37328"/>
    <lineage>
        <taxon>Bacteria</taxon>
        <taxon>Bacillati</taxon>
        <taxon>Actinomycetota</taxon>
        <taxon>Actinomycetes</taxon>
        <taxon>Mycobacteriales</taxon>
        <taxon>Nocardiaceae</taxon>
        <taxon>Nocardia</taxon>
    </lineage>
</organism>
<feature type="binding site" evidence="7">
    <location>
        <position position="46"/>
    </location>
    <ligand>
        <name>ATP</name>
        <dbReference type="ChEBI" id="CHEBI:30616"/>
    </ligand>
</feature>
<dbReference type="PROSITE" id="PS00107">
    <property type="entry name" value="PROTEIN_KINASE_ATP"/>
    <property type="match status" value="1"/>
</dbReference>
<proteinExistence type="predicted"/>
<protein>
    <recommendedName>
        <fullName evidence="1">non-specific serine/threonine protein kinase</fullName>
        <ecNumber evidence="1">2.7.11.1</ecNumber>
    </recommendedName>
</protein>
<dbReference type="InterPro" id="IPR008271">
    <property type="entry name" value="Ser/Thr_kinase_AS"/>
</dbReference>
<feature type="domain" description="Protein kinase" evidence="10">
    <location>
        <begin position="17"/>
        <end position="282"/>
    </location>
</feature>
<keyword evidence="4 7" id="KW-0547">Nucleotide-binding</keyword>
<feature type="transmembrane region" description="Helical" evidence="9">
    <location>
        <begin position="440"/>
        <end position="461"/>
    </location>
</feature>
<dbReference type="Gene3D" id="3.30.200.20">
    <property type="entry name" value="Phosphorylase Kinase, domain 1"/>
    <property type="match status" value="1"/>
</dbReference>
<evidence type="ECO:0000256" key="9">
    <source>
        <dbReference type="SAM" id="Phobius"/>
    </source>
</evidence>
<name>A0ABW7TLC4_9NOCA</name>
<dbReference type="Gene3D" id="1.10.510.10">
    <property type="entry name" value="Transferase(Phosphotransferase) domain 1"/>
    <property type="match status" value="1"/>
</dbReference>
<keyword evidence="3 11" id="KW-0808">Transferase</keyword>
<evidence type="ECO:0000256" key="3">
    <source>
        <dbReference type="ARBA" id="ARBA00022679"/>
    </source>
</evidence>
<sequence>MTKGAAVQGVGSAFAGYQIEGVLGQGGMGTVYLARHPRLPRSVALKLLNREVSTDPELVRRFEREADVIAQLEHPGIVGVLDRGTDDGRLWIAMQYIRGTDAASLDPRAHPADTVVRLLGETASALDYAHSRGVLHRDVKPANILISEADAFREPHAVLTDFGIARLTDPTSTKVTATGTFSATLSYGSPEQLSGQVVDHRSDQYSLACTLFAILGGRPPYLATNPGQVVMGHISQPVPRLTATRPDLPGTIDAVLERAMAKQRDDRFATCSEFTAAVRAALEGRQIAADMARSAPTIANSSPYGHPIPAAQNRSTSRFNPRGPRKGSLVQPAWPPPAPIAAAAPGPHAAWASPPAEWLGPKPSAATAMTAAIATLIFALFGTIGFLVGLVAAARSIAAGSPDVANMAVALLIGGMLVLLWNSAWLLLLSGRSLGRILTIACSGLGSVIGALTFAASPYIFVRDLLWGIPAILLVTSTIGLVGACLGATGRWIAYRTALRNRPRWP</sequence>
<dbReference type="GeneID" id="93509346"/>
<evidence type="ECO:0000313" key="12">
    <source>
        <dbReference type="Proteomes" id="UP001611263"/>
    </source>
</evidence>
<keyword evidence="6 7" id="KW-0067">ATP-binding</keyword>
<dbReference type="EC" id="2.7.11.1" evidence="1"/>
<dbReference type="GO" id="GO:0004674">
    <property type="term" value="F:protein serine/threonine kinase activity"/>
    <property type="evidence" value="ECO:0007669"/>
    <property type="project" value="UniProtKB-EC"/>
</dbReference>
<dbReference type="Proteomes" id="UP001611263">
    <property type="component" value="Unassembled WGS sequence"/>
</dbReference>
<keyword evidence="9" id="KW-0472">Membrane</keyword>
<dbReference type="PROSITE" id="PS00108">
    <property type="entry name" value="PROTEIN_KINASE_ST"/>
    <property type="match status" value="1"/>
</dbReference>
<dbReference type="EMBL" id="JBIRUQ010000002">
    <property type="protein sequence ID" value="MFI1461850.1"/>
    <property type="molecule type" value="Genomic_DNA"/>
</dbReference>
<evidence type="ECO:0000256" key="5">
    <source>
        <dbReference type="ARBA" id="ARBA00022777"/>
    </source>
</evidence>
<keyword evidence="2" id="KW-0723">Serine/threonine-protein kinase</keyword>
<dbReference type="InterPro" id="IPR011009">
    <property type="entry name" value="Kinase-like_dom_sf"/>
</dbReference>
<gene>
    <name evidence="11" type="ORF">ACH4WX_14135</name>
</gene>
<dbReference type="PANTHER" id="PTHR43289">
    <property type="entry name" value="MITOGEN-ACTIVATED PROTEIN KINASE KINASE KINASE 20-RELATED"/>
    <property type="match status" value="1"/>
</dbReference>
<comment type="caution">
    <text evidence="11">The sequence shown here is derived from an EMBL/GenBank/DDBJ whole genome shotgun (WGS) entry which is preliminary data.</text>
</comment>
<feature type="transmembrane region" description="Helical" evidence="9">
    <location>
        <begin position="371"/>
        <end position="398"/>
    </location>
</feature>
<evidence type="ECO:0000256" key="7">
    <source>
        <dbReference type="PROSITE-ProRule" id="PRU10141"/>
    </source>
</evidence>
<evidence type="ECO:0000259" key="10">
    <source>
        <dbReference type="PROSITE" id="PS50011"/>
    </source>
</evidence>
<dbReference type="SMART" id="SM00220">
    <property type="entry name" value="S_TKc"/>
    <property type="match status" value="1"/>
</dbReference>
<dbReference type="RefSeq" id="WP_231508653.1">
    <property type="nucleotide sequence ID" value="NZ_JBIRUQ010000002.1"/>
</dbReference>
<accession>A0ABW7TLC4</accession>
<dbReference type="Pfam" id="PF00069">
    <property type="entry name" value="Pkinase"/>
    <property type="match status" value="1"/>
</dbReference>
<keyword evidence="9" id="KW-0812">Transmembrane</keyword>
<dbReference type="InterPro" id="IPR017441">
    <property type="entry name" value="Protein_kinase_ATP_BS"/>
</dbReference>
<keyword evidence="12" id="KW-1185">Reference proteome</keyword>
<feature type="transmembrane region" description="Helical" evidence="9">
    <location>
        <begin position="467"/>
        <end position="494"/>
    </location>
</feature>
<feature type="region of interest" description="Disordered" evidence="8">
    <location>
        <begin position="298"/>
        <end position="330"/>
    </location>
</feature>
<dbReference type="SUPFAM" id="SSF56112">
    <property type="entry name" value="Protein kinase-like (PK-like)"/>
    <property type="match status" value="1"/>
</dbReference>
<feature type="transmembrane region" description="Helical" evidence="9">
    <location>
        <begin position="404"/>
        <end position="428"/>
    </location>
</feature>
<evidence type="ECO:0000256" key="8">
    <source>
        <dbReference type="SAM" id="MobiDB-lite"/>
    </source>
</evidence>
<evidence type="ECO:0000256" key="2">
    <source>
        <dbReference type="ARBA" id="ARBA00022527"/>
    </source>
</evidence>
<evidence type="ECO:0000256" key="4">
    <source>
        <dbReference type="ARBA" id="ARBA00022741"/>
    </source>
</evidence>
<evidence type="ECO:0000256" key="6">
    <source>
        <dbReference type="ARBA" id="ARBA00022840"/>
    </source>
</evidence>
<reference evidence="11 12" key="1">
    <citation type="submission" date="2024-10" db="EMBL/GenBank/DDBJ databases">
        <title>The Natural Products Discovery Center: Release of the First 8490 Sequenced Strains for Exploring Actinobacteria Biosynthetic Diversity.</title>
        <authorList>
            <person name="Kalkreuter E."/>
            <person name="Kautsar S.A."/>
            <person name="Yang D."/>
            <person name="Bader C.D."/>
            <person name="Teijaro C.N."/>
            <person name="Fluegel L."/>
            <person name="Davis C.M."/>
            <person name="Simpson J.R."/>
            <person name="Lauterbach L."/>
            <person name="Steele A.D."/>
            <person name="Gui C."/>
            <person name="Meng S."/>
            <person name="Li G."/>
            <person name="Viehrig K."/>
            <person name="Ye F."/>
            <person name="Su P."/>
            <person name="Kiefer A.F."/>
            <person name="Nichols A."/>
            <person name="Cepeda A.J."/>
            <person name="Yan W."/>
            <person name="Fan B."/>
            <person name="Jiang Y."/>
            <person name="Adhikari A."/>
            <person name="Zheng C.-J."/>
            <person name="Schuster L."/>
            <person name="Cowan T.M."/>
            <person name="Smanski M.J."/>
            <person name="Chevrette M.G."/>
            <person name="De Carvalho L.P.S."/>
            <person name="Shen B."/>
        </authorList>
    </citation>
    <scope>NUCLEOTIDE SEQUENCE [LARGE SCALE GENOMIC DNA]</scope>
    <source>
        <strain evidence="11 12">NPDC020568</strain>
    </source>
</reference>
<evidence type="ECO:0000313" key="11">
    <source>
        <dbReference type="EMBL" id="MFI1461850.1"/>
    </source>
</evidence>